<reference evidence="3" key="3">
    <citation type="submission" date="2020-12" db="UniProtKB">
        <authorList>
            <consortium name="EnsemblPlants"/>
        </authorList>
    </citation>
    <scope>IDENTIFICATION</scope>
</reference>
<dbReference type="GO" id="GO:0009639">
    <property type="term" value="P:response to red or far red light"/>
    <property type="evidence" value="ECO:0007669"/>
    <property type="project" value="InterPro"/>
</dbReference>
<proteinExistence type="predicted"/>
<reference evidence="2 4" key="2">
    <citation type="journal article" date="2018" name="Plant J.">
        <title>The Physcomitrella patens chromosome-scale assembly reveals moss genome structure and evolution.</title>
        <authorList>
            <person name="Lang D."/>
            <person name="Ullrich K.K."/>
            <person name="Murat F."/>
            <person name="Fuchs J."/>
            <person name="Jenkins J."/>
            <person name="Haas F.B."/>
            <person name="Piednoel M."/>
            <person name="Gundlach H."/>
            <person name="Van Bel M."/>
            <person name="Meyberg R."/>
            <person name="Vives C."/>
            <person name="Morata J."/>
            <person name="Symeonidi A."/>
            <person name="Hiss M."/>
            <person name="Muchero W."/>
            <person name="Kamisugi Y."/>
            <person name="Saleh O."/>
            <person name="Blanc G."/>
            <person name="Decker E.L."/>
            <person name="van Gessel N."/>
            <person name="Grimwood J."/>
            <person name="Hayes R.D."/>
            <person name="Graham S.W."/>
            <person name="Gunter L.E."/>
            <person name="McDaniel S.F."/>
            <person name="Hoernstein S.N.W."/>
            <person name="Larsson A."/>
            <person name="Li F.W."/>
            <person name="Perroud P.F."/>
            <person name="Phillips J."/>
            <person name="Ranjan P."/>
            <person name="Rokshar D.S."/>
            <person name="Rothfels C.J."/>
            <person name="Schneider L."/>
            <person name="Shu S."/>
            <person name="Stevenson D.W."/>
            <person name="Thummler F."/>
            <person name="Tillich M."/>
            <person name="Villarreal Aguilar J.C."/>
            <person name="Widiez T."/>
            <person name="Wong G.K."/>
            <person name="Wymore A."/>
            <person name="Zhang Y."/>
            <person name="Zimmer A.D."/>
            <person name="Quatrano R.S."/>
            <person name="Mayer K.F.X."/>
            <person name="Goodstein D."/>
            <person name="Casacuberta J.M."/>
            <person name="Vandepoele K."/>
            <person name="Reski R."/>
            <person name="Cuming A.C."/>
            <person name="Tuskan G.A."/>
            <person name="Maumus F."/>
            <person name="Salse J."/>
            <person name="Schmutz J."/>
            <person name="Rensing S.A."/>
        </authorList>
    </citation>
    <scope>NUCLEOTIDE SEQUENCE [LARGE SCALE GENOMIC DNA]</scope>
    <source>
        <strain evidence="3 4">cv. Gransden 2004</strain>
    </source>
</reference>
<reference evidence="2 4" key="1">
    <citation type="journal article" date="2008" name="Science">
        <title>The Physcomitrella genome reveals evolutionary insights into the conquest of land by plants.</title>
        <authorList>
            <person name="Rensing S."/>
            <person name="Lang D."/>
            <person name="Zimmer A."/>
            <person name="Terry A."/>
            <person name="Salamov A."/>
            <person name="Shapiro H."/>
            <person name="Nishiyama T."/>
            <person name="Perroud P.-F."/>
            <person name="Lindquist E."/>
            <person name="Kamisugi Y."/>
            <person name="Tanahashi T."/>
            <person name="Sakakibara K."/>
            <person name="Fujita T."/>
            <person name="Oishi K."/>
            <person name="Shin-I T."/>
            <person name="Kuroki Y."/>
            <person name="Toyoda A."/>
            <person name="Suzuki Y."/>
            <person name="Hashimoto A."/>
            <person name="Yamaguchi K."/>
            <person name="Sugano A."/>
            <person name="Kohara Y."/>
            <person name="Fujiyama A."/>
            <person name="Anterola A."/>
            <person name="Aoki S."/>
            <person name="Ashton N."/>
            <person name="Barbazuk W.B."/>
            <person name="Barker E."/>
            <person name="Bennetzen J."/>
            <person name="Bezanilla M."/>
            <person name="Blankenship R."/>
            <person name="Cho S.H."/>
            <person name="Dutcher S."/>
            <person name="Estelle M."/>
            <person name="Fawcett J.A."/>
            <person name="Gundlach H."/>
            <person name="Hanada K."/>
            <person name="Heyl A."/>
            <person name="Hicks K.A."/>
            <person name="Hugh J."/>
            <person name="Lohr M."/>
            <person name="Mayer K."/>
            <person name="Melkozernov A."/>
            <person name="Murata T."/>
            <person name="Nelson D."/>
            <person name="Pils B."/>
            <person name="Prigge M."/>
            <person name="Reiss B."/>
            <person name="Renner T."/>
            <person name="Rombauts S."/>
            <person name="Rushton P."/>
            <person name="Sanderfoot A."/>
            <person name="Schween G."/>
            <person name="Shiu S.-H."/>
            <person name="Stueber K."/>
            <person name="Theodoulou F.L."/>
            <person name="Tu H."/>
            <person name="Van de Peer Y."/>
            <person name="Verrier P.J."/>
            <person name="Waters E."/>
            <person name="Wood A."/>
            <person name="Yang L."/>
            <person name="Cove D."/>
            <person name="Cuming A."/>
            <person name="Hasebe M."/>
            <person name="Lucas S."/>
            <person name="Mishler D.B."/>
            <person name="Reski R."/>
            <person name="Grigoriev I."/>
            <person name="Quatrano R.S."/>
            <person name="Boore J.L."/>
        </authorList>
    </citation>
    <scope>NUCLEOTIDE SEQUENCE [LARGE SCALE GENOMIC DNA]</scope>
    <source>
        <strain evidence="3 4">cv. Gransden 2004</strain>
    </source>
</reference>
<dbReference type="InterPro" id="IPR040225">
    <property type="entry name" value="GIL1-like"/>
</dbReference>
<evidence type="ECO:0000313" key="3">
    <source>
        <dbReference type="EnsemblPlants" id="Pp3c26_10800V3.1"/>
    </source>
</evidence>
<evidence type="ECO:0000313" key="2">
    <source>
        <dbReference type="EMBL" id="PNR27002.1"/>
    </source>
</evidence>
<accession>A0A2K1ICJ1</accession>
<evidence type="ECO:0000256" key="1">
    <source>
        <dbReference type="SAM" id="Coils"/>
    </source>
</evidence>
<dbReference type="EnsemblPlants" id="Pp3c26_10800V3.2">
    <property type="protein sequence ID" value="Pp3c26_10800V3.2"/>
    <property type="gene ID" value="Pp3c26_10800"/>
</dbReference>
<feature type="coiled-coil region" evidence="1">
    <location>
        <begin position="6"/>
        <end position="40"/>
    </location>
</feature>
<dbReference type="GeneID" id="112277863"/>
<dbReference type="Proteomes" id="UP000006727">
    <property type="component" value="Chromosome 26"/>
</dbReference>
<dbReference type="KEGG" id="ppp:112277863"/>
<name>A0A2K1ICJ1_PHYPA</name>
<sequence length="323" mass="37086">MNKRQRTEAEEDYVNTRSQIQKLEKDSAAKDVRIVELENKSKFPEQRNSNNFSGGQSFLDTGPTPTLLYKALERVNTTSSNFTKLLMLALSNDGVPCSTVAKTLKPSVLFERDAHTKFVYQALVCKVLFADFESECFNIEDNALGILDPEQSREDNFQRYKDIVDLQNPEELVYEDATNNEFRRFCIKKREDLITAISHTEARGARNLGALLFGQVFAADGMRRRLASSNEPEFKMTSSFVRFALSVFIVHKLAFSLHPNARIFRVQDGKMFDSQYMEPVVPHADATSIGYFSIGTVCQWKWHQKGYPKQHSMNYVMWQGRTR</sequence>
<keyword evidence="4" id="KW-1185">Reference proteome</keyword>
<keyword evidence="1" id="KW-0175">Coiled coil</keyword>
<dbReference type="Gramene" id="Pp3c26_10800V3.2">
    <property type="protein sequence ID" value="Pp3c26_10800V3.2"/>
    <property type="gene ID" value="Pp3c26_10800"/>
</dbReference>
<dbReference type="AlphaFoldDB" id="A0A2K1ICJ1"/>
<gene>
    <name evidence="3" type="primary">LOC112277863</name>
    <name evidence="2" type="ORF">PHYPA_030483</name>
</gene>
<dbReference type="RefSeq" id="XP_024366417.1">
    <property type="nucleotide sequence ID" value="XM_024510649.2"/>
</dbReference>
<evidence type="ECO:0000313" key="4">
    <source>
        <dbReference type="Proteomes" id="UP000006727"/>
    </source>
</evidence>
<dbReference type="FunCoup" id="A0A2K1ICJ1">
    <property type="interactions" value="1742"/>
</dbReference>
<organism evidence="2">
    <name type="scientific">Physcomitrium patens</name>
    <name type="common">Spreading-leaved earth moss</name>
    <name type="synonym">Physcomitrella patens</name>
    <dbReference type="NCBI Taxonomy" id="3218"/>
    <lineage>
        <taxon>Eukaryota</taxon>
        <taxon>Viridiplantae</taxon>
        <taxon>Streptophyta</taxon>
        <taxon>Embryophyta</taxon>
        <taxon>Bryophyta</taxon>
        <taxon>Bryophytina</taxon>
        <taxon>Bryopsida</taxon>
        <taxon>Funariidae</taxon>
        <taxon>Funariales</taxon>
        <taxon>Funariaceae</taxon>
        <taxon>Physcomitrium</taxon>
    </lineage>
</organism>
<protein>
    <submittedName>
        <fullName evidence="2 3">Uncharacterized protein</fullName>
    </submittedName>
</protein>
<dbReference type="EMBL" id="ABEU02000026">
    <property type="protein sequence ID" value="PNR27002.1"/>
    <property type="molecule type" value="Genomic_DNA"/>
</dbReference>
<dbReference type="GO" id="GO:0009959">
    <property type="term" value="P:negative gravitropism"/>
    <property type="evidence" value="ECO:0007669"/>
    <property type="project" value="InterPro"/>
</dbReference>
<dbReference type="EnsemblPlants" id="Pp3c26_10800V3.1">
    <property type="protein sequence ID" value="Pp3c26_10800V3.1"/>
    <property type="gene ID" value="Pp3c26_10800"/>
</dbReference>
<dbReference type="Gramene" id="Pp3c26_10800V3.1">
    <property type="protein sequence ID" value="Pp3c26_10800V3.1"/>
    <property type="gene ID" value="Pp3c26_10800"/>
</dbReference>
<dbReference type="PANTHER" id="PTHR31161">
    <property type="entry name" value="PROTEIN GRAVITROPIC IN THE LIGHT 1"/>
    <property type="match status" value="1"/>
</dbReference>
<dbReference type="OrthoDB" id="1915848at2759"/>